<dbReference type="RefSeq" id="WP_037042135.1">
    <property type="nucleotide sequence ID" value="NZ_BAAAUZ010000015.1"/>
</dbReference>
<evidence type="ECO:0000313" key="6">
    <source>
        <dbReference type="Proteomes" id="UP001143463"/>
    </source>
</evidence>
<dbReference type="AlphaFoldDB" id="A0A9W6KXF9"/>
<dbReference type="EMBL" id="BSFQ01000001">
    <property type="protein sequence ID" value="GLL09037.1"/>
    <property type="molecule type" value="Genomic_DNA"/>
</dbReference>
<evidence type="ECO:0000259" key="4">
    <source>
        <dbReference type="PROSITE" id="PS51118"/>
    </source>
</evidence>
<gene>
    <name evidence="5" type="ORF">GCM10017577_01770</name>
</gene>
<dbReference type="PROSITE" id="PS51118">
    <property type="entry name" value="HTH_HXLR"/>
    <property type="match status" value="1"/>
</dbReference>
<dbReference type="InterPro" id="IPR036388">
    <property type="entry name" value="WH-like_DNA-bd_sf"/>
</dbReference>
<accession>A0A9W6KXF9</accession>
<dbReference type="Pfam" id="PF01638">
    <property type="entry name" value="HxlR"/>
    <property type="match status" value="1"/>
</dbReference>
<dbReference type="InterPro" id="IPR002577">
    <property type="entry name" value="HTH_HxlR"/>
</dbReference>
<dbReference type="InterPro" id="IPR036390">
    <property type="entry name" value="WH_DNA-bd_sf"/>
</dbReference>
<keyword evidence="2" id="KW-0238">DNA-binding</keyword>
<keyword evidence="1" id="KW-0805">Transcription regulation</keyword>
<name>A0A9W6KXF9_9PSEU</name>
<dbReference type="PANTHER" id="PTHR33204">
    <property type="entry name" value="TRANSCRIPTIONAL REGULATOR, MARR FAMILY"/>
    <property type="match status" value="1"/>
</dbReference>
<evidence type="ECO:0000256" key="3">
    <source>
        <dbReference type="ARBA" id="ARBA00023163"/>
    </source>
</evidence>
<evidence type="ECO:0000313" key="5">
    <source>
        <dbReference type="EMBL" id="GLL09037.1"/>
    </source>
</evidence>
<dbReference type="GO" id="GO:0003677">
    <property type="term" value="F:DNA binding"/>
    <property type="evidence" value="ECO:0007669"/>
    <property type="project" value="UniProtKB-KW"/>
</dbReference>
<dbReference type="SUPFAM" id="SSF46785">
    <property type="entry name" value="Winged helix' DNA-binding domain"/>
    <property type="match status" value="1"/>
</dbReference>
<evidence type="ECO:0000256" key="1">
    <source>
        <dbReference type="ARBA" id="ARBA00023015"/>
    </source>
</evidence>
<reference evidence="5" key="1">
    <citation type="journal article" date="2014" name="Int. J. Syst. Evol. Microbiol.">
        <title>Complete genome sequence of Corynebacterium casei LMG S-19264T (=DSM 44701T), isolated from a smear-ripened cheese.</title>
        <authorList>
            <consortium name="US DOE Joint Genome Institute (JGI-PGF)"/>
            <person name="Walter F."/>
            <person name="Albersmeier A."/>
            <person name="Kalinowski J."/>
            <person name="Ruckert C."/>
        </authorList>
    </citation>
    <scope>NUCLEOTIDE SEQUENCE</scope>
    <source>
        <strain evidence="5">VKM Ac-1069</strain>
    </source>
</reference>
<dbReference type="Proteomes" id="UP001143463">
    <property type="component" value="Unassembled WGS sequence"/>
</dbReference>
<keyword evidence="3" id="KW-0804">Transcription</keyword>
<dbReference type="Gene3D" id="1.10.10.10">
    <property type="entry name" value="Winged helix-like DNA-binding domain superfamily/Winged helix DNA-binding domain"/>
    <property type="match status" value="1"/>
</dbReference>
<protein>
    <submittedName>
        <fullName evidence="5">Transcriptional regulator</fullName>
    </submittedName>
</protein>
<reference evidence="5" key="2">
    <citation type="submission" date="2023-01" db="EMBL/GenBank/DDBJ databases">
        <authorList>
            <person name="Sun Q."/>
            <person name="Evtushenko L."/>
        </authorList>
    </citation>
    <scope>NUCLEOTIDE SEQUENCE</scope>
    <source>
        <strain evidence="5">VKM Ac-1069</strain>
    </source>
</reference>
<feature type="domain" description="HTH hxlR-type" evidence="4">
    <location>
        <begin position="12"/>
        <end position="109"/>
    </location>
</feature>
<evidence type="ECO:0000256" key="2">
    <source>
        <dbReference type="ARBA" id="ARBA00023125"/>
    </source>
</evidence>
<keyword evidence="6" id="KW-1185">Reference proteome</keyword>
<sequence>MAGRIRLEDRECPLSTALGYVGEWWTLLILHDCFDGYSRFDQFEENLQISTSMLTRRLKTLVENGLLEKRPYQTNPVRHEYVLTELGRSLRPVIVALAAWGNARLDPADRSMILVDAATGQEVEPVLVDDATGRRVDGDGFVFAAGPAASAPFRDRYADVVAAPHASAAAAVD</sequence>
<proteinExistence type="predicted"/>
<dbReference type="PANTHER" id="PTHR33204:SF17">
    <property type="entry name" value="TRANSCRIPTIONAL REGULATORY PROTEIN"/>
    <property type="match status" value="1"/>
</dbReference>
<comment type="caution">
    <text evidence="5">The sequence shown here is derived from an EMBL/GenBank/DDBJ whole genome shotgun (WGS) entry which is preliminary data.</text>
</comment>
<organism evidence="5 6">
    <name type="scientific">Pseudonocardia halophobica</name>
    <dbReference type="NCBI Taxonomy" id="29401"/>
    <lineage>
        <taxon>Bacteria</taxon>
        <taxon>Bacillati</taxon>
        <taxon>Actinomycetota</taxon>
        <taxon>Actinomycetes</taxon>
        <taxon>Pseudonocardiales</taxon>
        <taxon>Pseudonocardiaceae</taxon>
        <taxon>Pseudonocardia</taxon>
    </lineage>
</organism>